<sequence length="236" mass="26717">MSIEIDWLSLTPQIAEKLTDKLNGILQNLTTPDFLGPINIQSISFGDISPEVEIIDIRDVSRGFRITDTQHDPNPSNFSTNPTTKKEGSQFQPSLQIHVRLSYGGNMRIQFSTALILNYPSPDFMRLPLKATIVGISLDAEVILAIEGDRSKFHLSLLEPQPSEELVYEDGTNDGIKNLSRESRILPQMFIETEVGNSDRHVIRNVGKVERFLTETIRKLIADELLYPTFQTFEWS</sequence>
<accession>A0A9Q3GRS6</accession>
<dbReference type="PANTHER" id="PTHR28204">
    <property type="entry name" value="MITOCHONDRIAL DISTRIBUTION AND MORPHOLOGY PROTEIN 12"/>
    <property type="match status" value="1"/>
</dbReference>
<feature type="domain" description="SMP-LTD" evidence="11">
    <location>
        <begin position="1"/>
        <end position="236"/>
    </location>
</feature>
<evidence type="ECO:0000256" key="9">
    <source>
        <dbReference type="HAMAP-Rule" id="MF_03104"/>
    </source>
</evidence>
<keyword evidence="2" id="KW-0813">Transport</keyword>
<dbReference type="GO" id="GO:0032865">
    <property type="term" value="C:ERMES complex"/>
    <property type="evidence" value="ECO:0007669"/>
    <property type="project" value="UniProtKB-UniRule"/>
</dbReference>
<dbReference type="PANTHER" id="PTHR28204:SF1">
    <property type="entry name" value="MITOCHONDRIAL DISTRIBUTION AND MORPHOLOGY PROTEIN 12"/>
    <property type="match status" value="1"/>
</dbReference>
<feature type="region of interest" description="Disordered" evidence="10">
    <location>
        <begin position="66"/>
        <end position="91"/>
    </location>
</feature>
<keyword evidence="6" id="KW-0446">Lipid-binding</keyword>
<proteinExistence type="inferred from homology"/>
<dbReference type="GO" id="GO:1990456">
    <property type="term" value="P:mitochondrion-endoplasmic reticulum membrane tethering"/>
    <property type="evidence" value="ECO:0007669"/>
    <property type="project" value="TreeGrafter"/>
</dbReference>
<evidence type="ECO:0000256" key="8">
    <source>
        <dbReference type="ARBA" id="ARBA00023136"/>
    </source>
</evidence>
<evidence type="ECO:0000313" key="13">
    <source>
        <dbReference type="Proteomes" id="UP000765509"/>
    </source>
</evidence>
<keyword evidence="8 9" id="KW-0472">Membrane</keyword>
<evidence type="ECO:0000256" key="5">
    <source>
        <dbReference type="ARBA" id="ARBA00023055"/>
    </source>
</evidence>
<name>A0A9Q3GRS6_9BASI</name>
<dbReference type="GO" id="GO:0015914">
    <property type="term" value="P:phospholipid transport"/>
    <property type="evidence" value="ECO:0007669"/>
    <property type="project" value="TreeGrafter"/>
</dbReference>
<dbReference type="GO" id="GO:0008289">
    <property type="term" value="F:lipid binding"/>
    <property type="evidence" value="ECO:0007669"/>
    <property type="project" value="UniProtKB-KW"/>
</dbReference>
<protein>
    <recommendedName>
        <fullName evidence="9">Mitochondrial distribution and morphology protein 12</fullName>
    </recommendedName>
    <alternativeName>
        <fullName evidence="9">Mitochondrial inheritance component MDM12</fullName>
    </alternativeName>
</protein>
<evidence type="ECO:0000256" key="3">
    <source>
        <dbReference type="ARBA" id="ARBA00022787"/>
    </source>
</evidence>
<gene>
    <name evidence="9" type="primary">MDM12</name>
    <name evidence="12" type="ORF">O181_017221</name>
</gene>
<evidence type="ECO:0000256" key="6">
    <source>
        <dbReference type="ARBA" id="ARBA00023121"/>
    </source>
</evidence>
<evidence type="ECO:0000259" key="11">
    <source>
        <dbReference type="PROSITE" id="PS51847"/>
    </source>
</evidence>
<evidence type="ECO:0000256" key="10">
    <source>
        <dbReference type="SAM" id="MobiDB-lite"/>
    </source>
</evidence>
<keyword evidence="4 9" id="KW-0256">Endoplasmic reticulum</keyword>
<dbReference type="GO" id="GO:0045040">
    <property type="term" value="P:protein insertion into mitochondrial outer membrane"/>
    <property type="evidence" value="ECO:0007669"/>
    <property type="project" value="UniProtKB-UniRule"/>
</dbReference>
<dbReference type="Pfam" id="PF26544">
    <property type="entry name" value="Mdm12"/>
    <property type="match status" value="1"/>
</dbReference>
<comment type="subcellular location">
    <subcellularLocation>
        <location evidence="1">Membrane</location>
    </subcellularLocation>
    <subcellularLocation>
        <location evidence="9">Mitochondrion outer membrane</location>
        <topology evidence="9">Peripheral membrane protein</topology>
        <orientation evidence="9">Cytoplasmic side</orientation>
    </subcellularLocation>
    <subcellularLocation>
        <location evidence="9">Endoplasmic reticulum membrane</location>
        <topology evidence="9">Peripheral membrane protein</topology>
        <orientation evidence="9">Cytoplasmic side</orientation>
    </subcellularLocation>
    <text evidence="9">The ERMES/MDM complex localizes to a few discrete foci (around 10 per single cell), that represent mitochondria-endoplasmic reticulum junctions. These foci are often found next to mtDNA nucleoids.</text>
</comment>
<comment type="similarity">
    <text evidence="9">Belongs to the MDM12 family.</text>
</comment>
<keyword evidence="3 9" id="KW-1000">Mitochondrion outer membrane</keyword>
<keyword evidence="7 9" id="KW-0496">Mitochondrion</keyword>
<evidence type="ECO:0000256" key="7">
    <source>
        <dbReference type="ARBA" id="ARBA00023128"/>
    </source>
</evidence>
<dbReference type="EMBL" id="AVOT02004837">
    <property type="protein sequence ID" value="MBW0477506.1"/>
    <property type="molecule type" value="Genomic_DNA"/>
</dbReference>
<dbReference type="GO" id="GO:0005789">
    <property type="term" value="C:endoplasmic reticulum membrane"/>
    <property type="evidence" value="ECO:0007669"/>
    <property type="project" value="UniProtKB-SubCell"/>
</dbReference>
<comment type="function">
    <text evidence="9">Component of the ERMES/MDM complex, which serves as a molecular tether to connect the endoplasmic reticulum (ER) and mitochondria. Components of this complex are involved in the control of mitochondrial shape and protein biogenesis, and function in nonvesicular lipid trafficking between the ER and mitochondria. MDM12 is required for the interaction of the ER-resident membrane protein MMM1 and the outer mitochondrial membrane-resident beta-barrel protein MDM10. The MDM12-MMM1 subcomplex functions in the major beta-barrel assembly pathway that is responsible for biogenesis of all mitochondrial outer membrane beta-barrel proteins, and acts in a late step after the SAM complex. The MDM10-MDM12-MMM1 subcomplex further acts in the TOM40-specific pathway after the action of the MDM12-MMM1 complex. Essential for establishing and maintaining the structure of mitochondria and maintenance of mtDNA nucleoids.</text>
</comment>
<comment type="caution">
    <text evidence="12">The sequence shown here is derived from an EMBL/GenBank/DDBJ whole genome shotgun (WGS) entry which is preliminary data.</text>
</comment>
<comment type="subunit">
    <text evidence="9">Component of the ER-mitochondria encounter structure (ERMES) or MDM complex, composed of MMM1, MDM10, MDM12 and MDM34. A MMM1 homodimer associates with one molecule of MDM12 on each side in a pairwise head-to-tail manner, and the SMP-LTD domains of MMM1 and MDM12 generate a continuous hydrophobic tunnel for phospholipid trafficking.</text>
</comment>
<evidence type="ECO:0000313" key="12">
    <source>
        <dbReference type="EMBL" id="MBW0477506.1"/>
    </source>
</evidence>
<dbReference type="HAMAP" id="MF_03104">
    <property type="entry name" value="Mdm12"/>
    <property type="match status" value="1"/>
</dbReference>
<evidence type="ECO:0000256" key="2">
    <source>
        <dbReference type="ARBA" id="ARBA00022448"/>
    </source>
</evidence>
<dbReference type="Proteomes" id="UP000765509">
    <property type="component" value="Unassembled WGS sequence"/>
</dbReference>
<organism evidence="12 13">
    <name type="scientific">Austropuccinia psidii MF-1</name>
    <dbReference type="NCBI Taxonomy" id="1389203"/>
    <lineage>
        <taxon>Eukaryota</taxon>
        <taxon>Fungi</taxon>
        <taxon>Dikarya</taxon>
        <taxon>Basidiomycota</taxon>
        <taxon>Pucciniomycotina</taxon>
        <taxon>Pucciniomycetes</taxon>
        <taxon>Pucciniales</taxon>
        <taxon>Sphaerophragmiaceae</taxon>
        <taxon>Austropuccinia</taxon>
    </lineage>
</organism>
<dbReference type="CDD" id="cd21672">
    <property type="entry name" value="SMP_Mdm12"/>
    <property type="match status" value="1"/>
</dbReference>
<dbReference type="InterPro" id="IPR031468">
    <property type="entry name" value="SMP_LBD"/>
</dbReference>
<evidence type="ECO:0000256" key="4">
    <source>
        <dbReference type="ARBA" id="ARBA00022824"/>
    </source>
</evidence>
<feature type="compositionally biased region" description="Polar residues" evidence="10">
    <location>
        <begin position="72"/>
        <end position="91"/>
    </location>
</feature>
<evidence type="ECO:0000256" key="1">
    <source>
        <dbReference type="ARBA" id="ARBA00004370"/>
    </source>
</evidence>
<keyword evidence="13" id="KW-1185">Reference proteome</keyword>
<reference evidence="12" key="1">
    <citation type="submission" date="2021-03" db="EMBL/GenBank/DDBJ databases">
        <title>Draft genome sequence of rust myrtle Austropuccinia psidii MF-1, a brazilian biotype.</title>
        <authorList>
            <person name="Quecine M.C."/>
            <person name="Pachon D.M.R."/>
            <person name="Bonatelli M.L."/>
            <person name="Correr F.H."/>
            <person name="Franceschini L.M."/>
            <person name="Leite T.F."/>
            <person name="Margarido G.R.A."/>
            <person name="Almeida C.A."/>
            <person name="Ferrarezi J.A."/>
            <person name="Labate C.A."/>
        </authorList>
    </citation>
    <scope>NUCLEOTIDE SEQUENCE</scope>
    <source>
        <strain evidence="12">MF-1</strain>
    </source>
</reference>
<dbReference type="OrthoDB" id="3356905at2759"/>
<dbReference type="AlphaFoldDB" id="A0A9Q3GRS6"/>
<keyword evidence="5" id="KW-0445">Lipid transport</keyword>
<dbReference type="PROSITE" id="PS51847">
    <property type="entry name" value="SMP"/>
    <property type="match status" value="1"/>
</dbReference>
<dbReference type="InterPro" id="IPR027532">
    <property type="entry name" value="Mdm12"/>
</dbReference>